<accession>A0A9W9DCK1</accession>
<gene>
    <name evidence="6" type="ORF">N0V91_000658</name>
</gene>
<evidence type="ECO:0000256" key="4">
    <source>
        <dbReference type="ARBA" id="ARBA00023136"/>
    </source>
</evidence>
<dbReference type="Pfam" id="PF01544">
    <property type="entry name" value="CorA"/>
    <property type="match status" value="1"/>
</dbReference>
<proteinExistence type="predicted"/>
<reference evidence="6" key="1">
    <citation type="submission" date="2022-10" db="EMBL/GenBank/DDBJ databases">
        <title>Tapping the CABI collections for fungal endophytes: first genome assemblies for Collariella, Neodidymelliopsis, Ascochyta clinopodiicola, Didymella pomorum, Didymosphaeria variabile, Neocosmospora piperis and Neocucurbitaria cava.</title>
        <authorList>
            <person name="Hill R."/>
        </authorList>
    </citation>
    <scope>NUCLEOTIDE SEQUENCE</scope>
    <source>
        <strain evidence="6">IMI 355091</strain>
    </source>
</reference>
<keyword evidence="2 5" id="KW-0812">Transmembrane</keyword>
<evidence type="ECO:0000256" key="3">
    <source>
        <dbReference type="ARBA" id="ARBA00022989"/>
    </source>
</evidence>
<keyword evidence="3 5" id="KW-1133">Transmembrane helix</keyword>
<sequence>MPEPNWMQPPTIRISKNHQQASLNKPYLSWPLHLELEGFEVSVRRDPGKGCQVVKYIFDVQNRQWVYEKATAVLEVLKDMIVGPEDGPSYFLKKCLKEDLGTAKQLRYLEDLYNLLPLWSQVRRQLEGTKNLVAQVSRHEISSFTTGERDDRYYIKRLSVVEDQLRRCTDAADKTKNLINLVMNIASLQESRAAVQESRSANATAASIKRVTILTFIYLPLTLASSIMGMNITQITGEGTHSQLWLYPTIAVALMAATFGGWVVSDEKVSKWLCDNLSKTTAADRQDDPEAHRLNKSQSP</sequence>
<dbReference type="EMBL" id="JAPEVA010000003">
    <property type="protein sequence ID" value="KAJ4412190.1"/>
    <property type="molecule type" value="Genomic_DNA"/>
</dbReference>
<evidence type="ECO:0000313" key="6">
    <source>
        <dbReference type="EMBL" id="KAJ4412190.1"/>
    </source>
</evidence>
<comment type="subcellular location">
    <subcellularLocation>
        <location evidence="1">Membrane</location>
        <topology evidence="1">Multi-pass membrane protein</topology>
    </subcellularLocation>
</comment>
<evidence type="ECO:0000256" key="1">
    <source>
        <dbReference type="ARBA" id="ARBA00004141"/>
    </source>
</evidence>
<feature type="transmembrane region" description="Helical" evidence="5">
    <location>
        <begin position="244"/>
        <end position="264"/>
    </location>
</feature>
<protein>
    <recommendedName>
        <fullName evidence="8">Metal ion transmembrane transporter</fullName>
    </recommendedName>
</protein>
<dbReference type="Proteomes" id="UP001140510">
    <property type="component" value="Unassembled WGS sequence"/>
</dbReference>
<keyword evidence="7" id="KW-1185">Reference proteome</keyword>
<dbReference type="InterPro" id="IPR045863">
    <property type="entry name" value="CorA_TM1_TM2"/>
</dbReference>
<dbReference type="SUPFAM" id="SSF144083">
    <property type="entry name" value="Magnesium transport protein CorA, transmembrane region"/>
    <property type="match status" value="1"/>
</dbReference>
<comment type="caution">
    <text evidence="6">The sequence shown here is derived from an EMBL/GenBank/DDBJ whole genome shotgun (WGS) entry which is preliminary data.</text>
</comment>
<evidence type="ECO:0008006" key="8">
    <source>
        <dbReference type="Google" id="ProtNLM"/>
    </source>
</evidence>
<dbReference type="GO" id="GO:0016020">
    <property type="term" value="C:membrane"/>
    <property type="evidence" value="ECO:0007669"/>
    <property type="project" value="UniProtKB-SubCell"/>
</dbReference>
<dbReference type="InterPro" id="IPR002523">
    <property type="entry name" value="MgTranspt_CorA/ZnTranspt_ZntB"/>
</dbReference>
<keyword evidence="4 5" id="KW-0472">Membrane</keyword>
<feature type="transmembrane region" description="Helical" evidence="5">
    <location>
        <begin position="211"/>
        <end position="232"/>
    </location>
</feature>
<dbReference type="AlphaFoldDB" id="A0A9W9DCK1"/>
<evidence type="ECO:0000313" key="7">
    <source>
        <dbReference type="Proteomes" id="UP001140510"/>
    </source>
</evidence>
<dbReference type="OrthoDB" id="3231000at2759"/>
<evidence type="ECO:0000256" key="5">
    <source>
        <dbReference type="SAM" id="Phobius"/>
    </source>
</evidence>
<dbReference type="Gene3D" id="1.20.58.340">
    <property type="entry name" value="Magnesium transport protein CorA, transmembrane region"/>
    <property type="match status" value="1"/>
</dbReference>
<evidence type="ECO:0000256" key="2">
    <source>
        <dbReference type="ARBA" id="ARBA00022692"/>
    </source>
</evidence>
<dbReference type="GO" id="GO:0046873">
    <property type="term" value="F:metal ion transmembrane transporter activity"/>
    <property type="evidence" value="ECO:0007669"/>
    <property type="project" value="InterPro"/>
</dbReference>
<name>A0A9W9DCK1_9PLEO</name>
<organism evidence="6 7">
    <name type="scientific">Didymella pomorum</name>
    <dbReference type="NCBI Taxonomy" id="749634"/>
    <lineage>
        <taxon>Eukaryota</taxon>
        <taxon>Fungi</taxon>
        <taxon>Dikarya</taxon>
        <taxon>Ascomycota</taxon>
        <taxon>Pezizomycotina</taxon>
        <taxon>Dothideomycetes</taxon>
        <taxon>Pleosporomycetidae</taxon>
        <taxon>Pleosporales</taxon>
        <taxon>Pleosporineae</taxon>
        <taxon>Didymellaceae</taxon>
        <taxon>Didymella</taxon>
    </lineage>
</organism>